<sequence length="82" mass="9448">APSPYQITYNTLKKLPFITLQALEKAFNLIWAQADVPNEWQKALVLPIPKPVKTKTNPENYRPISLTITLCKVFEKILLNRL</sequence>
<gene>
    <name evidence="2" type="primary">20195998</name>
    <name evidence="1" type="ORF">HELRODRAFT_127467</name>
</gene>
<protein>
    <recommendedName>
        <fullName evidence="4">Reverse transcriptase domain-containing protein</fullName>
    </recommendedName>
</protein>
<dbReference type="GeneID" id="20195998"/>
<reference evidence="2" key="3">
    <citation type="submission" date="2015-06" db="UniProtKB">
        <authorList>
            <consortium name="EnsemblMetazoa"/>
        </authorList>
    </citation>
    <scope>IDENTIFICATION</scope>
</reference>
<name>T1EHE8_HELRO</name>
<dbReference type="InParanoid" id="T1EHE8"/>
<dbReference type="PANTHER" id="PTHR19446">
    <property type="entry name" value="REVERSE TRANSCRIPTASES"/>
    <property type="match status" value="1"/>
</dbReference>
<proteinExistence type="predicted"/>
<dbReference type="KEGG" id="hro:HELRODRAFT_127467"/>
<dbReference type="AlphaFoldDB" id="T1EHE8"/>
<dbReference type="Proteomes" id="UP000015101">
    <property type="component" value="Unassembled WGS sequence"/>
</dbReference>
<dbReference type="EnsemblMetazoa" id="HelroT127467">
    <property type="protein sequence ID" value="HelroP127467"/>
    <property type="gene ID" value="HelroG127467"/>
</dbReference>
<accession>T1EHE8</accession>
<reference evidence="1 3" key="2">
    <citation type="journal article" date="2013" name="Nature">
        <title>Insights into bilaterian evolution from three spiralian genomes.</title>
        <authorList>
            <person name="Simakov O."/>
            <person name="Marletaz F."/>
            <person name="Cho S.J."/>
            <person name="Edsinger-Gonzales E."/>
            <person name="Havlak P."/>
            <person name="Hellsten U."/>
            <person name="Kuo D.H."/>
            <person name="Larsson T."/>
            <person name="Lv J."/>
            <person name="Arendt D."/>
            <person name="Savage R."/>
            <person name="Osoegawa K."/>
            <person name="de Jong P."/>
            <person name="Grimwood J."/>
            <person name="Chapman J.A."/>
            <person name="Shapiro H."/>
            <person name="Aerts A."/>
            <person name="Otillar R.P."/>
            <person name="Terry A.Y."/>
            <person name="Boore J.L."/>
            <person name="Grigoriev I.V."/>
            <person name="Lindberg D.R."/>
            <person name="Seaver E.C."/>
            <person name="Weisblat D.A."/>
            <person name="Putnam N.H."/>
            <person name="Rokhsar D.S."/>
        </authorList>
    </citation>
    <scope>NUCLEOTIDE SEQUENCE</scope>
</reference>
<evidence type="ECO:0008006" key="4">
    <source>
        <dbReference type="Google" id="ProtNLM"/>
    </source>
</evidence>
<evidence type="ECO:0000313" key="2">
    <source>
        <dbReference type="EnsemblMetazoa" id="HelroP127467"/>
    </source>
</evidence>
<organism evidence="2 3">
    <name type="scientific">Helobdella robusta</name>
    <name type="common">Californian leech</name>
    <dbReference type="NCBI Taxonomy" id="6412"/>
    <lineage>
        <taxon>Eukaryota</taxon>
        <taxon>Metazoa</taxon>
        <taxon>Spiralia</taxon>
        <taxon>Lophotrochozoa</taxon>
        <taxon>Annelida</taxon>
        <taxon>Clitellata</taxon>
        <taxon>Hirudinea</taxon>
        <taxon>Rhynchobdellida</taxon>
        <taxon>Glossiphoniidae</taxon>
        <taxon>Helobdella</taxon>
    </lineage>
</organism>
<dbReference type="HOGENOM" id="CLU_118269_4_1_1"/>
<keyword evidence="3" id="KW-1185">Reference proteome</keyword>
<dbReference type="RefSeq" id="XP_009012207.1">
    <property type="nucleotide sequence ID" value="XM_009013959.1"/>
</dbReference>
<dbReference type="EMBL" id="AMQM01009091">
    <property type="status" value="NOT_ANNOTATED_CDS"/>
    <property type="molecule type" value="Genomic_DNA"/>
</dbReference>
<dbReference type="EMBL" id="KB095934">
    <property type="protein sequence ID" value="ESO09683.1"/>
    <property type="molecule type" value="Genomic_DNA"/>
</dbReference>
<dbReference type="CTD" id="20195998"/>
<dbReference type="STRING" id="6412.T1EHE8"/>
<reference evidence="3" key="1">
    <citation type="submission" date="2012-12" db="EMBL/GenBank/DDBJ databases">
        <authorList>
            <person name="Hellsten U."/>
            <person name="Grimwood J."/>
            <person name="Chapman J.A."/>
            <person name="Shapiro H."/>
            <person name="Aerts A."/>
            <person name="Otillar R.P."/>
            <person name="Terry A.Y."/>
            <person name="Boore J.L."/>
            <person name="Simakov O."/>
            <person name="Marletaz F."/>
            <person name="Cho S.-J."/>
            <person name="Edsinger-Gonzales E."/>
            <person name="Havlak P."/>
            <person name="Kuo D.-H."/>
            <person name="Larsson T."/>
            <person name="Lv J."/>
            <person name="Arendt D."/>
            <person name="Savage R."/>
            <person name="Osoegawa K."/>
            <person name="de Jong P."/>
            <person name="Lindberg D.R."/>
            <person name="Seaver E.C."/>
            <person name="Weisblat D.A."/>
            <person name="Putnam N.H."/>
            <person name="Grigoriev I.V."/>
            <person name="Rokhsar D.S."/>
        </authorList>
    </citation>
    <scope>NUCLEOTIDE SEQUENCE</scope>
</reference>
<dbReference type="OrthoDB" id="10070415at2759"/>
<dbReference type="OMA" id="LIWAQAD"/>
<evidence type="ECO:0000313" key="1">
    <source>
        <dbReference type="EMBL" id="ESO09683.1"/>
    </source>
</evidence>
<evidence type="ECO:0000313" key="3">
    <source>
        <dbReference type="Proteomes" id="UP000015101"/>
    </source>
</evidence>